<proteinExistence type="predicted"/>
<accession>A0A7V6DNS5</accession>
<dbReference type="PANTHER" id="PTHR37954">
    <property type="entry name" value="BLL4979 PROTEIN"/>
    <property type="match status" value="1"/>
</dbReference>
<evidence type="ECO:0008006" key="2">
    <source>
        <dbReference type="Google" id="ProtNLM"/>
    </source>
</evidence>
<dbReference type="Pfam" id="PF02596">
    <property type="entry name" value="DUF169"/>
    <property type="match status" value="1"/>
</dbReference>
<comment type="caution">
    <text evidence="1">The sequence shown here is derived from an EMBL/GenBank/DDBJ whole genome shotgun (WGS) entry which is preliminary data.</text>
</comment>
<protein>
    <recommendedName>
        <fullName evidence="2">DUF169 domain-containing protein</fullName>
    </recommendedName>
</protein>
<sequence>MNYQEAARDLKTALRLRTEPLGAAFLPEAASLPEKTRRPFQVLGKKVTICQGVTMARVYGWPVGLTPADLICVPGMLAFGLAPEPDPGQEMASLMCDVGFHREMDTARKEVEALTLFAPQEIEALYLAPLERLALEPDVVMVYGNPAQLMRLIQGAAFGLGERATGEFGGKIECSSYLIAPFKTGQVRVVIPGMGDRIFSMTQDDEMVVSFPARLLPGILHGVAEAGRKIGARYPVTFYQNFQPEFPQPYQERAKKWGIF</sequence>
<reference evidence="1" key="1">
    <citation type="journal article" date="2020" name="mSystems">
        <title>Genome- and Community-Level Interaction Insights into Carbon Utilization and Element Cycling Functions of Hydrothermarchaeota in Hydrothermal Sediment.</title>
        <authorList>
            <person name="Zhou Z."/>
            <person name="Liu Y."/>
            <person name="Xu W."/>
            <person name="Pan J."/>
            <person name="Luo Z.H."/>
            <person name="Li M."/>
        </authorList>
    </citation>
    <scope>NUCLEOTIDE SEQUENCE [LARGE SCALE GENOMIC DNA]</scope>
    <source>
        <strain evidence="1">SpSt-767</strain>
    </source>
</reference>
<gene>
    <name evidence="1" type="ORF">ENV52_01470</name>
</gene>
<dbReference type="EMBL" id="DTGR01000025">
    <property type="protein sequence ID" value="HHS28356.1"/>
    <property type="molecule type" value="Genomic_DNA"/>
</dbReference>
<dbReference type="InterPro" id="IPR003748">
    <property type="entry name" value="DUF169"/>
</dbReference>
<evidence type="ECO:0000313" key="1">
    <source>
        <dbReference type="EMBL" id="HHS28356.1"/>
    </source>
</evidence>
<dbReference type="PANTHER" id="PTHR37954:SF3">
    <property type="entry name" value="DUF169 DOMAIN-CONTAINING PROTEIN"/>
    <property type="match status" value="1"/>
</dbReference>
<name>A0A7V6DNS5_9BACT</name>
<organism evidence="1">
    <name type="scientific">Desulfobacca acetoxidans</name>
    <dbReference type="NCBI Taxonomy" id="60893"/>
    <lineage>
        <taxon>Bacteria</taxon>
        <taxon>Pseudomonadati</taxon>
        <taxon>Thermodesulfobacteriota</taxon>
        <taxon>Desulfobaccia</taxon>
        <taxon>Desulfobaccales</taxon>
        <taxon>Desulfobaccaceae</taxon>
        <taxon>Desulfobacca</taxon>
    </lineage>
</organism>
<dbReference type="AlphaFoldDB" id="A0A7V6DNS5"/>